<dbReference type="EMBL" id="RAPO01000001">
    <property type="protein sequence ID" value="RKD98207.1"/>
    <property type="molecule type" value="Genomic_DNA"/>
</dbReference>
<protein>
    <submittedName>
        <fullName evidence="3">Methyltransferase family protein</fullName>
    </submittedName>
</protein>
<keyword evidence="3" id="KW-0489">Methyltransferase</keyword>
<dbReference type="PANTHER" id="PTHR45036:SF1">
    <property type="entry name" value="METHYLTRANSFERASE LIKE 7A"/>
    <property type="match status" value="1"/>
</dbReference>
<dbReference type="OrthoDB" id="147504at2157"/>
<organism evidence="3 4">
    <name type="scientific">Halopiger aswanensis</name>
    <dbReference type="NCBI Taxonomy" id="148449"/>
    <lineage>
        <taxon>Archaea</taxon>
        <taxon>Methanobacteriati</taxon>
        <taxon>Methanobacteriota</taxon>
        <taxon>Stenosarchaea group</taxon>
        <taxon>Halobacteria</taxon>
        <taxon>Halobacteriales</taxon>
        <taxon>Natrialbaceae</taxon>
        <taxon>Halopiger</taxon>
    </lineage>
</organism>
<dbReference type="InterPro" id="IPR029063">
    <property type="entry name" value="SAM-dependent_MTases_sf"/>
</dbReference>
<feature type="region of interest" description="Disordered" evidence="1">
    <location>
        <begin position="1"/>
        <end position="20"/>
    </location>
</feature>
<keyword evidence="3" id="KW-0808">Transferase</keyword>
<evidence type="ECO:0000313" key="3">
    <source>
        <dbReference type="EMBL" id="RKD98207.1"/>
    </source>
</evidence>
<evidence type="ECO:0000256" key="1">
    <source>
        <dbReference type="SAM" id="MobiDB-lite"/>
    </source>
</evidence>
<dbReference type="Pfam" id="PF08241">
    <property type="entry name" value="Methyltransf_11"/>
    <property type="match status" value="1"/>
</dbReference>
<dbReference type="GO" id="GO:0032259">
    <property type="term" value="P:methylation"/>
    <property type="evidence" value="ECO:0007669"/>
    <property type="project" value="UniProtKB-KW"/>
</dbReference>
<dbReference type="Proteomes" id="UP000283805">
    <property type="component" value="Unassembled WGS sequence"/>
</dbReference>
<proteinExistence type="predicted"/>
<sequence length="251" mass="27198">MSEQSARPTTETETEAETDDIDHPVFAALYDLLPDSVLLRPHREYLARDLSGRVLEIGPGSGAMFPYVADGAAADLEYHAIEPDPNMRTRAAKAAREAGLSVDLRDARAESLPYPDDSFDAVVSALVFCTVQDPDAALAELARVLRPDGEFRFLEHVGNDGWRGTGQNLLNPLWSRASGGCNLTRNTVSRFAGHDAFAVEEIERLEFGFFPVTPVVRGTLRRERGGLGDALGDEPLESLGDLSGSGSRLSI</sequence>
<dbReference type="PANTHER" id="PTHR45036">
    <property type="entry name" value="METHYLTRANSFERASE LIKE 7B"/>
    <property type="match status" value="1"/>
</dbReference>
<dbReference type="SUPFAM" id="SSF53335">
    <property type="entry name" value="S-adenosyl-L-methionine-dependent methyltransferases"/>
    <property type="match status" value="1"/>
</dbReference>
<dbReference type="InterPro" id="IPR013216">
    <property type="entry name" value="Methyltransf_11"/>
</dbReference>
<dbReference type="Gene3D" id="3.40.50.150">
    <property type="entry name" value="Vaccinia Virus protein VP39"/>
    <property type="match status" value="1"/>
</dbReference>
<comment type="caution">
    <text evidence="3">The sequence shown here is derived from an EMBL/GenBank/DDBJ whole genome shotgun (WGS) entry which is preliminary data.</text>
</comment>
<dbReference type="GO" id="GO:0008757">
    <property type="term" value="F:S-adenosylmethionine-dependent methyltransferase activity"/>
    <property type="evidence" value="ECO:0007669"/>
    <property type="project" value="InterPro"/>
</dbReference>
<name>A0A419WS11_9EURY</name>
<accession>A0A419WS11</accession>
<reference evidence="3 4" key="1">
    <citation type="submission" date="2018-09" db="EMBL/GenBank/DDBJ databases">
        <title>Genomic Encyclopedia of Archaeal and Bacterial Type Strains, Phase II (KMG-II): from individual species to whole genera.</title>
        <authorList>
            <person name="Goeker M."/>
        </authorList>
    </citation>
    <scope>NUCLEOTIDE SEQUENCE [LARGE SCALE GENOMIC DNA]</scope>
    <source>
        <strain evidence="3 4">DSM 13151</strain>
    </source>
</reference>
<feature type="domain" description="Methyltransferase type 11" evidence="2">
    <location>
        <begin position="55"/>
        <end position="152"/>
    </location>
</feature>
<dbReference type="AlphaFoldDB" id="A0A419WS11"/>
<evidence type="ECO:0000259" key="2">
    <source>
        <dbReference type="Pfam" id="PF08241"/>
    </source>
</evidence>
<dbReference type="CDD" id="cd02440">
    <property type="entry name" value="AdoMet_MTases"/>
    <property type="match status" value="1"/>
</dbReference>
<evidence type="ECO:0000313" key="4">
    <source>
        <dbReference type="Proteomes" id="UP000283805"/>
    </source>
</evidence>
<keyword evidence="4" id="KW-1185">Reference proteome</keyword>
<dbReference type="RefSeq" id="WP_120243653.1">
    <property type="nucleotide sequence ID" value="NZ_RAPO01000001.1"/>
</dbReference>
<dbReference type="InterPro" id="IPR052356">
    <property type="entry name" value="Thiol_S-MT"/>
</dbReference>
<gene>
    <name evidence="3" type="ORF">ATJ93_1212</name>
</gene>